<evidence type="ECO:0000313" key="2">
    <source>
        <dbReference type="EMBL" id="ETO20528.1"/>
    </source>
</evidence>
<dbReference type="AlphaFoldDB" id="X6N3P0"/>
<evidence type="ECO:0000256" key="1">
    <source>
        <dbReference type="SAM" id="MobiDB-lite"/>
    </source>
</evidence>
<proteinExistence type="predicted"/>
<dbReference type="Proteomes" id="UP000023152">
    <property type="component" value="Unassembled WGS sequence"/>
</dbReference>
<reference evidence="2 3" key="1">
    <citation type="journal article" date="2013" name="Curr. Biol.">
        <title>The Genome of the Foraminiferan Reticulomyxa filosa.</title>
        <authorList>
            <person name="Glockner G."/>
            <person name="Hulsmann N."/>
            <person name="Schleicher M."/>
            <person name="Noegel A.A."/>
            <person name="Eichinger L."/>
            <person name="Gallinger C."/>
            <person name="Pawlowski J."/>
            <person name="Sierra R."/>
            <person name="Euteneuer U."/>
            <person name="Pillet L."/>
            <person name="Moustafa A."/>
            <person name="Platzer M."/>
            <person name="Groth M."/>
            <person name="Szafranski K."/>
            <person name="Schliwa M."/>
        </authorList>
    </citation>
    <scope>NUCLEOTIDE SEQUENCE [LARGE SCALE GENOMIC DNA]</scope>
</reference>
<name>X6N3P0_RETFI</name>
<accession>X6N3P0</accession>
<gene>
    <name evidence="2" type="ORF">RFI_16688</name>
</gene>
<feature type="region of interest" description="Disordered" evidence="1">
    <location>
        <begin position="143"/>
        <end position="168"/>
    </location>
</feature>
<organism evidence="2 3">
    <name type="scientific">Reticulomyxa filosa</name>
    <dbReference type="NCBI Taxonomy" id="46433"/>
    <lineage>
        <taxon>Eukaryota</taxon>
        <taxon>Sar</taxon>
        <taxon>Rhizaria</taxon>
        <taxon>Retaria</taxon>
        <taxon>Foraminifera</taxon>
        <taxon>Monothalamids</taxon>
        <taxon>Reticulomyxidae</taxon>
        <taxon>Reticulomyxa</taxon>
    </lineage>
</organism>
<evidence type="ECO:0000313" key="3">
    <source>
        <dbReference type="Proteomes" id="UP000023152"/>
    </source>
</evidence>
<dbReference type="EMBL" id="ASPP01012513">
    <property type="protein sequence ID" value="ETO20528.1"/>
    <property type="molecule type" value="Genomic_DNA"/>
</dbReference>
<protein>
    <submittedName>
        <fullName evidence="2">Uncharacterized protein</fullName>
    </submittedName>
</protein>
<keyword evidence="3" id="KW-1185">Reference proteome</keyword>
<sequence>MPNLNKRKHRFKDKIRNVKEAERFLRENKNKKFQQSSGKNWKYGHLTTAQALGPADKFMEKTIGKVMNTGKPNENITSSKRHLGKFEKDMTARFKQRPKKRDPIWTQVILKFSFELSGNEMLDEIDENDDIFMFRDKNENASSYDSKEDLLESSGDDLDNNNDNSVPFTQLEENNAKDIDTIMQEEEDEEDVDSSFSRLLFCFVR</sequence>
<comment type="caution">
    <text evidence="2">The sequence shown here is derived from an EMBL/GenBank/DDBJ whole genome shotgun (WGS) entry which is preliminary data.</text>
</comment>